<feature type="transmembrane region" description="Helical" evidence="1">
    <location>
        <begin position="197"/>
        <end position="221"/>
    </location>
</feature>
<feature type="transmembrane region" description="Helical" evidence="1">
    <location>
        <begin position="127"/>
        <end position="144"/>
    </location>
</feature>
<dbReference type="KEGG" id="vbl:L21SP4_02168"/>
<dbReference type="PANTHER" id="PTHR36434">
    <property type="entry name" value="MEMBRANE PROTEASE YUGP-RELATED"/>
    <property type="match status" value="1"/>
</dbReference>
<evidence type="ECO:0000313" key="2">
    <source>
        <dbReference type="EMBL" id="AKJ65395.1"/>
    </source>
</evidence>
<keyword evidence="3" id="KW-1185">Reference proteome</keyword>
<reference evidence="2 3" key="2">
    <citation type="journal article" date="2016" name="ISME J.">
        <title>Characterization of the first cultured representative of Verrucomicrobia subdivision 5 indicates the proposal of a novel phylum.</title>
        <authorList>
            <person name="Spring S."/>
            <person name="Bunk B."/>
            <person name="Sproer C."/>
            <person name="Schumann P."/>
            <person name="Rohde M."/>
            <person name="Tindall B.J."/>
            <person name="Klenk H.P."/>
        </authorList>
    </citation>
    <scope>NUCLEOTIDE SEQUENCE [LARGE SCALE GENOMIC DNA]</scope>
    <source>
        <strain evidence="2 3">L21-Fru-AB</strain>
    </source>
</reference>
<dbReference type="InterPro" id="IPR007395">
    <property type="entry name" value="Zn_peptidase_2"/>
</dbReference>
<feature type="transmembrane region" description="Helical" evidence="1">
    <location>
        <begin position="150"/>
        <end position="170"/>
    </location>
</feature>
<sequence length="230" mass="25032">MFFFDPLYMLFLLPALALAGFAQFKTQHTFKKYSRVRSSSGMTGAEAARRMLDARGLNQVEIRRTRGFLSDHYNPANRTLNLSPDVADSDSLSAVGVACHEAGHALQHAAHYAPLQFRTAMVPMTQLSSNAAYIFILIGIFFGAMSMAKIGIVLFAVTVLFSLITLPVEWDATARAKQQMVAAGVVSPSERDQSGRVLNAAFLTYLAAAVSAIMTLLYFLVRTGLLGGDE</sequence>
<protein>
    <submittedName>
        <fullName evidence="2">Neutral zinc metallopeptidase</fullName>
    </submittedName>
</protein>
<keyword evidence="1" id="KW-0472">Membrane</keyword>
<accession>A0A0G3EKW1</accession>
<keyword evidence="1" id="KW-1133">Transmembrane helix</keyword>
<dbReference type="PATRIC" id="fig|1609981.3.peg.2254"/>
<dbReference type="OrthoDB" id="9784298at2"/>
<dbReference type="AlphaFoldDB" id="A0A0G3EKW1"/>
<evidence type="ECO:0000313" key="3">
    <source>
        <dbReference type="Proteomes" id="UP000035268"/>
    </source>
</evidence>
<organism evidence="2 3">
    <name type="scientific">Kiritimatiella glycovorans</name>
    <dbReference type="NCBI Taxonomy" id="1307763"/>
    <lineage>
        <taxon>Bacteria</taxon>
        <taxon>Pseudomonadati</taxon>
        <taxon>Kiritimatiellota</taxon>
        <taxon>Kiritimatiellia</taxon>
        <taxon>Kiritimatiellales</taxon>
        <taxon>Kiritimatiellaceae</taxon>
        <taxon>Kiritimatiella</taxon>
    </lineage>
</organism>
<proteinExistence type="predicted"/>
<dbReference type="PANTHER" id="PTHR36434:SF1">
    <property type="entry name" value="MEMBRANE PROTEASE YUGP-RELATED"/>
    <property type="match status" value="1"/>
</dbReference>
<dbReference type="RefSeq" id="WP_052882631.1">
    <property type="nucleotide sequence ID" value="NZ_CP010904.1"/>
</dbReference>
<name>A0A0G3EKW1_9BACT</name>
<dbReference type="Proteomes" id="UP000035268">
    <property type="component" value="Chromosome"/>
</dbReference>
<dbReference type="STRING" id="1307763.L21SP4_02168"/>
<feature type="transmembrane region" description="Helical" evidence="1">
    <location>
        <begin position="6"/>
        <end position="24"/>
    </location>
</feature>
<gene>
    <name evidence="2" type="ORF">L21SP4_02168</name>
</gene>
<keyword evidence="1" id="KW-0812">Transmembrane</keyword>
<evidence type="ECO:0000256" key="1">
    <source>
        <dbReference type="SAM" id="Phobius"/>
    </source>
</evidence>
<dbReference type="Pfam" id="PF04298">
    <property type="entry name" value="Zn_peptidase_2"/>
    <property type="match status" value="1"/>
</dbReference>
<reference evidence="3" key="1">
    <citation type="submission" date="2015-02" db="EMBL/GenBank/DDBJ databases">
        <title>Description and complete genome sequence of the first cultured representative of the subdivision 5 of the Verrucomicrobia phylum.</title>
        <authorList>
            <person name="Spring S."/>
            <person name="Bunk B."/>
            <person name="Sproer C."/>
            <person name="Klenk H.-P."/>
        </authorList>
    </citation>
    <scope>NUCLEOTIDE SEQUENCE [LARGE SCALE GENOMIC DNA]</scope>
    <source>
        <strain evidence="3">L21-Fru-AB</strain>
    </source>
</reference>
<dbReference type="EMBL" id="CP010904">
    <property type="protein sequence ID" value="AKJ65395.1"/>
    <property type="molecule type" value="Genomic_DNA"/>
</dbReference>